<keyword evidence="1" id="KW-0732">Signal</keyword>
<evidence type="ECO:0000313" key="3">
    <source>
        <dbReference type="EMBL" id="PNP93608.1"/>
    </source>
</evidence>
<feature type="signal peptide" evidence="1">
    <location>
        <begin position="1"/>
        <end position="23"/>
    </location>
</feature>
<feature type="domain" description="Secretion system C-terminal sorting" evidence="2">
    <location>
        <begin position="110"/>
        <end position="161"/>
    </location>
</feature>
<dbReference type="NCBIfam" id="TIGR04183">
    <property type="entry name" value="Por_Secre_tail"/>
    <property type="match status" value="1"/>
</dbReference>
<dbReference type="Pfam" id="PF18962">
    <property type="entry name" value="Por_Secre_tail"/>
    <property type="match status" value="1"/>
</dbReference>
<feature type="chain" id="PRO_5014378207" description="Secretion system C-terminal sorting domain-containing protein" evidence="1">
    <location>
        <begin position="24"/>
        <end position="162"/>
    </location>
</feature>
<dbReference type="AlphaFoldDB" id="A0A2K0XGM2"/>
<dbReference type="RefSeq" id="WP_103003728.1">
    <property type="nucleotide sequence ID" value="NZ_NBAX01000007.1"/>
</dbReference>
<evidence type="ECO:0000313" key="4">
    <source>
        <dbReference type="Proteomes" id="UP000236634"/>
    </source>
</evidence>
<accession>A0A2K0XGM2</accession>
<gene>
    <name evidence="3" type="ORF">BFS16_09290</name>
</gene>
<comment type="caution">
    <text evidence="3">The sequence shown here is derived from an EMBL/GenBank/DDBJ whole genome shotgun (WGS) entry which is preliminary data.</text>
</comment>
<sequence length="162" mass="18621">MRRLRFFAMLVLLLCMVTSPTMASNEDDVLMVQMKSGDLYKFHLAERPVVTFWPDGIKIVSSDFSAEYKDVQKIYFEEYTTDVTLPQDVQANEMTFTYLDGHTVQIDGLKGNTAIRVFTLDGKMMSLNVERQVNSIKVDLAAYPKGIYIIRCNNHSFKVTKR</sequence>
<organism evidence="3 4">
    <name type="scientific">Hoylesella timonensis</name>
    <dbReference type="NCBI Taxonomy" id="386414"/>
    <lineage>
        <taxon>Bacteria</taxon>
        <taxon>Pseudomonadati</taxon>
        <taxon>Bacteroidota</taxon>
        <taxon>Bacteroidia</taxon>
        <taxon>Bacteroidales</taxon>
        <taxon>Prevotellaceae</taxon>
        <taxon>Hoylesella</taxon>
    </lineage>
</organism>
<name>A0A2K0XGM2_9BACT</name>
<dbReference type="EMBL" id="NBAX01000007">
    <property type="protein sequence ID" value="PNP93608.1"/>
    <property type="molecule type" value="Genomic_DNA"/>
</dbReference>
<reference evidence="3 4" key="1">
    <citation type="submission" date="2017-03" db="EMBL/GenBank/DDBJ databases">
        <authorList>
            <person name="Afonso C.L."/>
            <person name="Miller P.J."/>
            <person name="Scott M.A."/>
            <person name="Spackman E."/>
            <person name="Goraichik I."/>
            <person name="Dimitrov K.M."/>
            <person name="Suarez D.L."/>
            <person name="Swayne D.E."/>
        </authorList>
    </citation>
    <scope>NUCLEOTIDE SEQUENCE [LARGE SCALE GENOMIC DNA]</scope>
    <source>
        <strain evidence="3 4">DNF00076</strain>
    </source>
</reference>
<proteinExistence type="predicted"/>
<protein>
    <recommendedName>
        <fullName evidence="2">Secretion system C-terminal sorting domain-containing protein</fullName>
    </recommendedName>
</protein>
<evidence type="ECO:0000259" key="2">
    <source>
        <dbReference type="Pfam" id="PF18962"/>
    </source>
</evidence>
<dbReference type="Proteomes" id="UP000236634">
    <property type="component" value="Unassembled WGS sequence"/>
</dbReference>
<evidence type="ECO:0000256" key="1">
    <source>
        <dbReference type="SAM" id="SignalP"/>
    </source>
</evidence>
<dbReference type="InterPro" id="IPR026444">
    <property type="entry name" value="Secre_tail"/>
</dbReference>